<comment type="caution">
    <text evidence="2">The sequence shown here is derived from an EMBL/GenBank/DDBJ whole genome shotgun (WGS) entry which is preliminary data.</text>
</comment>
<name>H3KFR7_9BURK</name>
<gene>
    <name evidence="2" type="ORF">HMPREF9440_01586</name>
</gene>
<dbReference type="STRING" id="762967.HMPREF9440_01586"/>
<dbReference type="HOGENOM" id="CLU_2848229_0_0_4"/>
<evidence type="ECO:0000313" key="3">
    <source>
        <dbReference type="Proteomes" id="UP000004956"/>
    </source>
</evidence>
<dbReference type="EMBL" id="AFBQ01000237">
    <property type="protein sequence ID" value="EHY31044.1"/>
    <property type="molecule type" value="Genomic_DNA"/>
</dbReference>
<feature type="region of interest" description="Disordered" evidence="1">
    <location>
        <begin position="44"/>
        <end position="65"/>
    </location>
</feature>
<accession>H3KFR7</accession>
<keyword evidence="3" id="KW-1185">Reference proteome</keyword>
<organism evidence="2 3">
    <name type="scientific">Sutterella parvirubra YIT 11816</name>
    <dbReference type="NCBI Taxonomy" id="762967"/>
    <lineage>
        <taxon>Bacteria</taxon>
        <taxon>Pseudomonadati</taxon>
        <taxon>Pseudomonadota</taxon>
        <taxon>Betaproteobacteria</taxon>
        <taxon>Burkholderiales</taxon>
        <taxon>Sutterellaceae</taxon>
        <taxon>Sutterella</taxon>
    </lineage>
</organism>
<dbReference type="Proteomes" id="UP000004956">
    <property type="component" value="Unassembled WGS sequence"/>
</dbReference>
<evidence type="ECO:0000313" key="2">
    <source>
        <dbReference type="EMBL" id="EHY31044.1"/>
    </source>
</evidence>
<evidence type="ECO:0000256" key="1">
    <source>
        <dbReference type="SAM" id="MobiDB-lite"/>
    </source>
</evidence>
<protein>
    <submittedName>
        <fullName evidence="2">Uncharacterized protein</fullName>
    </submittedName>
</protein>
<reference evidence="2 3" key="1">
    <citation type="submission" date="2011-11" db="EMBL/GenBank/DDBJ databases">
        <authorList>
            <person name="Weinstock G."/>
            <person name="Sodergren E."/>
            <person name="Clifton S."/>
            <person name="Fulton L."/>
            <person name="Fulton B."/>
            <person name="Courtney L."/>
            <person name="Fronick C."/>
            <person name="Harrison M."/>
            <person name="Strong C."/>
            <person name="Farmer C."/>
            <person name="Delahaunty K."/>
            <person name="Markovic C."/>
            <person name="Hall O."/>
            <person name="Minx P."/>
            <person name="Tomlinson C."/>
            <person name="Mitreva M."/>
            <person name="Hou S."/>
            <person name="Chen J."/>
            <person name="Wollam A."/>
            <person name="Pepin K.H."/>
            <person name="Johnson M."/>
            <person name="Bhonagiri V."/>
            <person name="Zhang X."/>
            <person name="Suruliraj S."/>
            <person name="Warren W."/>
            <person name="Chinwalla A."/>
            <person name="Mardis E.R."/>
            <person name="Wilson R.K."/>
        </authorList>
    </citation>
    <scope>NUCLEOTIDE SEQUENCE [LARGE SCALE GENOMIC DNA]</scope>
    <source>
        <strain evidence="2 3">YIT 11816</strain>
    </source>
</reference>
<dbReference type="AlphaFoldDB" id="H3KFR7"/>
<proteinExistence type="predicted"/>
<sequence length="65" mass="7170">MLANLRTNVRALIFFRTPIGSSNAFSAGRRSEKAFRCDVRSELRPSGLSSRRGSSRRTAARVAEA</sequence>